<sequence length="993" mass="108460">MKNYISLLLVVCFASNSWSQEYKEMIIKGTYTVQEIQAKAEAHFAIVGKERGKGYKPYKRWEYDALRNMDENGILKTPEFYYNELERYNQYRNNSSTTFAKTAQGTWEEVGPTYWSDDNSNGWNPGVGRITSVSVESANRNHIIVGGASGGVWRTVDGGTTWTVLTDNMSNLTVSALTINPLDNTNYFWGSSNGAIFSSTDSGSTWSLLSDTGAGTVNKILIDPTDDTKMYCSVQGGGIYKSTDSGATWTIIHALATTGYDVEFKPGVTSTIYATGNKYFKSIDGGVTFTTENALSIYQQEYASGTTNWISASSNLNNTVDPRTGNGLGLFYINNYSHPVTRLIPPVVNLTGATAPKLNFSYTNVSWDSDIDELKVLYKTSLGGTWTVLATYTAETTAWQDITLDLPNQSSEYYVAFEGKSNYGRGLTLDDVSIEDVTLGVLFENGFESNSPLSTGPKMMGVSANNPNVVYILEAENGKFGAFYRSTDSGNSFTKLNHGTNNYFGYESNADDDRGQAPRDMDIAVNPNDANDVHIAGILSWRSTNAGDTFSITSQWVPGSAANQNIGYCHADIDIMEYVGDKLYVGSDGGIFVAENPLVVNSNYYTDLSTGLGIRQFYKIGVNQNVPEVITGGAQDNGASVFTSTGVWKDWLGADGMETFVDKTNNNTLYGTTQNGSLYKSNNQGTTYFGLNSPDNKDGNWVTPFEQDPLIANRIYSGYDQVYRSNDGGSTWTAISQTFGGNLNHLKIAPSNNTIMFAAIGSTLYKTANGGITNWTTLSGFSGSINSIAIHPTDANKIAIATTGAQKVYVSTDGGVNWTSYLKNLPGFSALALVWTDHEQDGLYVGMNYGVYYIGTTDPAAEWLPFSNNLPNVQISELEINTASNKLFAGTYGRGLWKSDLFEPGALNISEFEALNTISLFPNPATNNVSLVWNKDENVSIKIYNTLGKLVYYAKDKSLMNTLKINTSDFASGLYFVNINTVSSFTTKKLIIE</sequence>
<dbReference type="SUPFAM" id="SSF110296">
    <property type="entry name" value="Oligoxyloglucan reducing end-specific cellobiohydrolase"/>
    <property type="match status" value="2"/>
</dbReference>
<keyword evidence="2" id="KW-0677">Repeat</keyword>
<dbReference type="InterPro" id="IPR015943">
    <property type="entry name" value="WD40/YVTN_repeat-like_dom_sf"/>
</dbReference>
<evidence type="ECO:0000256" key="2">
    <source>
        <dbReference type="ARBA" id="ARBA00022737"/>
    </source>
</evidence>
<keyword evidence="6" id="KW-1185">Reference proteome</keyword>
<dbReference type="InterPro" id="IPR031778">
    <property type="entry name" value="Sortilin_N"/>
</dbReference>
<accession>A0ABV5GNT4</accession>
<evidence type="ECO:0000259" key="3">
    <source>
        <dbReference type="Pfam" id="PF15902"/>
    </source>
</evidence>
<dbReference type="InterPro" id="IPR026444">
    <property type="entry name" value="Secre_tail"/>
</dbReference>
<comment type="caution">
    <text evidence="5">The sequence shown here is derived from an EMBL/GenBank/DDBJ whole genome shotgun (WGS) entry which is preliminary data.</text>
</comment>
<evidence type="ECO:0000259" key="4">
    <source>
        <dbReference type="Pfam" id="PF18962"/>
    </source>
</evidence>
<dbReference type="CDD" id="cd15482">
    <property type="entry name" value="Sialidase_non-viral"/>
    <property type="match status" value="2"/>
</dbReference>
<dbReference type="Gene3D" id="2.130.10.10">
    <property type="entry name" value="YVTN repeat-like/Quinoprotein amine dehydrogenase"/>
    <property type="match status" value="3"/>
</dbReference>
<dbReference type="Gene3D" id="2.60.120.200">
    <property type="match status" value="1"/>
</dbReference>
<dbReference type="NCBIfam" id="TIGR04183">
    <property type="entry name" value="Por_Secre_tail"/>
    <property type="match status" value="1"/>
</dbReference>
<dbReference type="InterPro" id="IPR052025">
    <property type="entry name" value="Xyloglucanase_GH74"/>
</dbReference>
<feature type="domain" description="Sortilin N-terminal" evidence="3">
    <location>
        <begin position="721"/>
        <end position="827"/>
    </location>
</feature>
<dbReference type="RefSeq" id="WP_236456580.1">
    <property type="nucleotide sequence ID" value="NZ_CBCSGE010000021.1"/>
</dbReference>
<evidence type="ECO:0000313" key="6">
    <source>
        <dbReference type="Proteomes" id="UP001589607"/>
    </source>
</evidence>
<proteinExistence type="predicted"/>
<name>A0ABV5GNT4_9FLAO</name>
<dbReference type="Pfam" id="PF15902">
    <property type="entry name" value="Sortilin-Vps10"/>
    <property type="match status" value="1"/>
</dbReference>
<dbReference type="Proteomes" id="UP001589607">
    <property type="component" value="Unassembled WGS sequence"/>
</dbReference>
<reference evidence="5 6" key="1">
    <citation type="submission" date="2024-09" db="EMBL/GenBank/DDBJ databases">
        <authorList>
            <person name="Sun Q."/>
            <person name="Mori K."/>
        </authorList>
    </citation>
    <scope>NUCLEOTIDE SEQUENCE [LARGE SCALE GENOMIC DNA]</scope>
    <source>
        <strain evidence="5 6">CECT 7955</strain>
    </source>
</reference>
<evidence type="ECO:0000256" key="1">
    <source>
        <dbReference type="ARBA" id="ARBA00022729"/>
    </source>
</evidence>
<dbReference type="PANTHER" id="PTHR43739">
    <property type="entry name" value="XYLOGLUCANASE (EUROFUNG)"/>
    <property type="match status" value="1"/>
</dbReference>
<organism evidence="5 6">
    <name type="scientific">Flavobacterium jumunjinense</name>
    <dbReference type="NCBI Taxonomy" id="998845"/>
    <lineage>
        <taxon>Bacteria</taxon>
        <taxon>Pseudomonadati</taxon>
        <taxon>Bacteroidota</taxon>
        <taxon>Flavobacteriia</taxon>
        <taxon>Flavobacteriales</taxon>
        <taxon>Flavobacteriaceae</taxon>
        <taxon>Flavobacterium</taxon>
    </lineage>
</organism>
<keyword evidence="1" id="KW-0732">Signal</keyword>
<dbReference type="PANTHER" id="PTHR43739:SF5">
    <property type="entry name" value="EXO-ALPHA-SIALIDASE"/>
    <property type="match status" value="1"/>
</dbReference>
<dbReference type="EMBL" id="JBHMEY010000033">
    <property type="protein sequence ID" value="MFB9097048.1"/>
    <property type="molecule type" value="Genomic_DNA"/>
</dbReference>
<dbReference type="Pfam" id="PF18962">
    <property type="entry name" value="Por_Secre_tail"/>
    <property type="match status" value="1"/>
</dbReference>
<evidence type="ECO:0000313" key="5">
    <source>
        <dbReference type="EMBL" id="MFB9097048.1"/>
    </source>
</evidence>
<feature type="domain" description="Secretion system C-terminal sorting" evidence="4">
    <location>
        <begin position="920"/>
        <end position="992"/>
    </location>
</feature>
<gene>
    <name evidence="5" type="ORF">ACFFVF_11010</name>
</gene>
<protein>
    <submittedName>
        <fullName evidence="5">T9SS type A sorting domain-containing protein</fullName>
    </submittedName>
</protein>